<dbReference type="GO" id="GO:0000160">
    <property type="term" value="P:phosphorelay signal transduction system"/>
    <property type="evidence" value="ECO:0007669"/>
    <property type="project" value="InterPro"/>
</dbReference>
<sequence>MDVKLLIVDDEKGITDSLGRYFKLMDYDVAISNNPVKALDMICQDNYMVVISDIMMPGMSGIELLQEIKKYNGMIQVIMMTGVITIDNVLACLSNGANECFLKPLDDLGVIKQAVDDSVTKLSKWELLIKSMVSRKD</sequence>
<gene>
    <name evidence="3" type="ORF">MNBD_NITROSPINAE03-779</name>
</gene>
<evidence type="ECO:0000259" key="2">
    <source>
        <dbReference type="PROSITE" id="PS50110"/>
    </source>
</evidence>
<dbReference type="CDD" id="cd00156">
    <property type="entry name" value="REC"/>
    <property type="match status" value="1"/>
</dbReference>
<dbReference type="Gene3D" id="3.40.50.2300">
    <property type="match status" value="1"/>
</dbReference>
<dbReference type="SMART" id="SM00448">
    <property type="entry name" value="REC"/>
    <property type="match status" value="1"/>
</dbReference>
<accession>A0A3B1BA96</accession>
<reference evidence="3" key="1">
    <citation type="submission" date="2018-06" db="EMBL/GenBank/DDBJ databases">
        <authorList>
            <person name="Zhirakovskaya E."/>
        </authorList>
    </citation>
    <scope>NUCLEOTIDE SEQUENCE</scope>
</reference>
<dbReference type="InterPro" id="IPR001789">
    <property type="entry name" value="Sig_transdc_resp-reg_receiver"/>
</dbReference>
<dbReference type="InterPro" id="IPR011006">
    <property type="entry name" value="CheY-like_superfamily"/>
</dbReference>
<keyword evidence="1" id="KW-0597">Phosphoprotein</keyword>
<proteinExistence type="predicted"/>
<dbReference type="SUPFAM" id="SSF52172">
    <property type="entry name" value="CheY-like"/>
    <property type="match status" value="1"/>
</dbReference>
<protein>
    <recommendedName>
        <fullName evidence="2">Response regulatory domain-containing protein</fullName>
    </recommendedName>
</protein>
<feature type="domain" description="Response regulatory" evidence="2">
    <location>
        <begin position="4"/>
        <end position="118"/>
    </location>
</feature>
<organism evidence="3">
    <name type="scientific">hydrothermal vent metagenome</name>
    <dbReference type="NCBI Taxonomy" id="652676"/>
    <lineage>
        <taxon>unclassified sequences</taxon>
        <taxon>metagenomes</taxon>
        <taxon>ecological metagenomes</taxon>
    </lineage>
</organism>
<dbReference type="AlphaFoldDB" id="A0A3B1BA96"/>
<dbReference type="PANTHER" id="PTHR44591:SF3">
    <property type="entry name" value="RESPONSE REGULATORY DOMAIN-CONTAINING PROTEIN"/>
    <property type="match status" value="1"/>
</dbReference>
<dbReference type="PROSITE" id="PS50110">
    <property type="entry name" value="RESPONSE_REGULATORY"/>
    <property type="match status" value="1"/>
</dbReference>
<evidence type="ECO:0000256" key="1">
    <source>
        <dbReference type="ARBA" id="ARBA00022553"/>
    </source>
</evidence>
<dbReference type="PANTHER" id="PTHR44591">
    <property type="entry name" value="STRESS RESPONSE REGULATOR PROTEIN 1"/>
    <property type="match status" value="1"/>
</dbReference>
<dbReference type="EMBL" id="UOGB01000004">
    <property type="protein sequence ID" value="VAX15129.1"/>
    <property type="molecule type" value="Genomic_DNA"/>
</dbReference>
<evidence type="ECO:0000313" key="3">
    <source>
        <dbReference type="EMBL" id="VAX15129.1"/>
    </source>
</evidence>
<dbReference type="Pfam" id="PF00072">
    <property type="entry name" value="Response_reg"/>
    <property type="match status" value="1"/>
</dbReference>
<name>A0A3B1BA96_9ZZZZ</name>
<dbReference type="InterPro" id="IPR050595">
    <property type="entry name" value="Bact_response_regulator"/>
</dbReference>